<evidence type="ECO:0000256" key="3">
    <source>
        <dbReference type="ARBA" id="ARBA00023186"/>
    </source>
</evidence>
<accession>A0ABS8DRZ3</accession>
<comment type="catalytic activity">
    <reaction evidence="6">
        <text>GTP + H2O = GDP + phosphate + H(+)</text>
        <dbReference type="Rhea" id="RHEA:19669"/>
        <dbReference type="ChEBI" id="CHEBI:15377"/>
        <dbReference type="ChEBI" id="CHEBI:15378"/>
        <dbReference type="ChEBI" id="CHEBI:37565"/>
        <dbReference type="ChEBI" id="CHEBI:43474"/>
        <dbReference type="ChEBI" id="CHEBI:58189"/>
    </reaction>
    <physiologicalReaction direction="left-to-right" evidence="6">
        <dbReference type="Rhea" id="RHEA:19670"/>
    </physiologicalReaction>
</comment>
<dbReference type="InterPro" id="IPR027417">
    <property type="entry name" value="P-loop_NTPase"/>
</dbReference>
<dbReference type="PANTHER" id="PTHR43603">
    <property type="entry name" value="COBW DOMAIN-CONTAINING PROTEIN DDB_G0274527"/>
    <property type="match status" value="1"/>
</dbReference>
<evidence type="ECO:0000256" key="6">
    <source>
        <dbReference type="ARBA" id="ARBA00049117"/>
    </source>
</evidence>
<dbReference type="InterPro" id="IPR051927">
    <property type="entry name" value="Zn_Chap_cDPG_Synth"/>
</dbReference>
<evidence type="ECO:0000259" key="7">
    <source>
        <dbReference type="SMART" id="SM00833"/>
    </source>
</evidence>
<organism evidence="8 9">
    <name type="scientific">Vreelandella malpeensis</name>
    <dbReference type="NCBI Taxonomy" id="1172368"/>
    <lineage>
        <taxon>Bacteria</taxon>
        <taxon>Pseudomonadati</taxon>
        <taxon>Pseudomonadota</taxon>
        <taxon>Gammaproteobacteria</taxon>
        <taxon>Oceanospirillales</taxon>
        <taxon>Halomonadaceae</taxon>
        <taxon>Vreelandella</taxon>
    </lineage>
</organism>
<keyword evidence="1" id="KW-0547">Nucleotide-binding</keyword>
<dbReference type="Pfam" id="PF02492">
    <property type="entry name" value="cobW"/>
    <property type="match status" value="1"/>
</dbReference>
<keyword evidence="2" id="KW-0378">Hydrolase</keyword>
<dbReference type="Proteomes" id="UP001319882">
    <property type="component" value="Unassembled WGS sequence"/>
</dbReference>
<dbReference type="NCBIfam" id="NF038288">
    <property type="entry name" value="chaper_GTP_ZigA"/>
    <property type="match status" value="1"/>
</dbReference>
<feature type="domain" description="CobW C-terminal" evidence="7">
    <location>
        <begin position="267"/>
        <end position="384"/>
    </location>
</feature>
<evidence type="ECO:0000256" key="4">
    <source>
        <dbReference type="ARBA" id="ARBA00034320"/>
    </source>
</evidence>
<evidence type="ECO:0000313" key="8">
    <source>
        <dbReference type="EMBL" id="MCB8889041.1"/>
    </source>
</evidence>
<dbReference type="InterPro" id="IPR011629">
    <property type="entry name" value="CobW-like_C"/>
</dbReference>
<keyword evidence="3" id="KW-0143">Chaperone</keyword>
<comment type="similarity">
    <text evidence="4">Belongs to the SIMIBI class G3E GTPase family. ZNG1 subfamily.</text>
</comment>
<dbReference type="SUPFAM" id="SSF52540">
    <property type="entry name" value="P-loop containing nucleoside triphosphate hydrolases"/>
    <property type="match status" value="1"/>
</dbReference>
<dbReference type="InterPro" id="IPR047920">
    <property type="entry name" value="ZigA-like"/>
</dbReference>
<evidence type="ECO:0000313" key="9">
    <source>
        <dbReference type="Proteomes" id="UP001319882"/>
    </source>
</evidence>
<reference evidence="8 9" key="1">
    <citation type="journal article" date="2021" name="Sci. Rep.">
        <title>Genome analysis of a halophilic bacterium Halomonas malpeensis YU-PRIM-29(T) reveals its exopolysaccharide and pigment producing capabilities.</title>
        <authorList>
            <person name="Athmika"/>
            <person name="Ghate S.D."/>
            <person name="Arun A.B."/>
            <person name="Rao S.S."/>
            <person name="Kumar S.T.A."/>
            <person name="Kandiyil M.K."/>
            <person name="Saptami K."/>
            <person name="Rekha P.D."/>
        </authorList>
    </citation>
    <scope>NUCLEOTIDE SEQUENCE [LARGE SCALE GENOMIC DNA]</scope>
    <source>
        <strain evidence="9">prim 29</strain>
    </source>
</reference>
<dbReference type="SMART" id="SM00833">
    <property type="entry name" value="CobW_C"/>
    <property type="match status" value="1"/>
</dbReference>
<evidence type="ECO:0000256" key="1">
    <source>
        <dbReference type="ARBA" id="ARBA00022741"/>
    </source>
</evidence>
<keyword evidence="9" id="KW-1185">Reference proteome</keyword>
<proteinExistence type="inferred from homology"/>
<dbReference type="CDD" id="cd03112">
    <property type="entry name" value="CobW-like"/>
    <property type="match status" value="1"/>
</dbReference>
<comment type="caution">
    <text evidence="8">The sequence shown here is derived from an EMBL/GenBank/DDBJ whole genome shotgun (WGS) entry which is preliminary data.</text>
</comment>
<comment type="function">
    <text evidence="5">Zinc chaperone that directly transfers zinc cofactor to target proteins, thereby activating them. Zinc is transferred from the CXCC motif in the GTPase domain to the zinc binding site in target proteins in a process requiring GTP hydrolysis.</text>
</comment>
<dbReference type="Gene3D" id="3.40.50.300">
    <property type="entry name" value="P-loop containing nucleotide triphosphate hydrolases"/>
    <property type="match status" value="1"/>
</dbReference>
<gene>
    <name evidence="8" type="ORF">GEV37_07930</name>
</gene>
<dbReference type="Gene3D" id="3.30.1220.10">
    <property type="entry name" value="CobW-like, C-terminal domain"/>
    <property type="match status" value="1"/>
</dbReference>
<dbReference type="EMBL" id="WHVL01000002">
    <property type="protein sequence ID" value="MCB8889041.1"/>
    <property type="molecule type" value="Genomic_DNA"/>
</dbReference>
<sequence>MSEFKPLPVTVLSGFLGAGKTTVLNHILANREGRRVAVIVNDMSEVNIDAALVRGGPGESMFENEVALNRFDERLVEMSNGCICCTLREDLLVEVGKLAREGRFDYLVIESTGISEPLPVAETFTFEDEEGESLSQVARLDTLVTVVDGANFLTQYRDAQSLAEAGESLGDEDERNVADLLVDQIEFCDVLLVSKTDLMSESELASLKAVLTSLNPDAEIVPIRQGNVALDRVLDTGRFDFERAQRSPGWLKEMRGEHVPETEEYGISSFAYHARRPFHPAKFHELLHSEWFGKGLLRSKGFFWLASRPQWAGQWSQAGGIAHHGVAGMFWKAIPESRWPTDPEYRAFIEEKWVDPFGDMRQELVFIGQNMDQARMRAALDECLLSEEDVLEGIEAWKKLPDPFPAWE</sequence>
<protein>
    <submittedName>
        <fullName evidence="8">GTP-binding protein</fullName>
    </submittedName>
</protein>
<dbReference type="Pfam" id="PF07683">
    <property type="entry name" value="CobW_C"/>
    <property type="match status" value="1"/>
</dbReference>
<dbReference type="RefSeq" id="WP_227389696.1">
    <property type="nucleotide sequence ID" value="NZ_JBHSCJ010000010.1"/>
</dbReference>
<dbReference type="PANTHER" id="PTHR43603:SF1">
    <property type="entry name" value="ZINC-REGULATED GTPASE METALLOPROTEIN ACTIVATOR 1"/>
    <property type="match status" value="1"/>
</dbReference>
<evidence type="ECO:0000256" key="2">
    <source>
        <dbReference type="ARBA" id="ARBA00022801"/>
    </source>
</evidence>
<evidence type="ECO:0000256" key="5">
    <source>
        <dbReference type="ARBA" id="ARBA00045658"/>
    </source>
</evidence>
<dbReference type="InterPro" id="IPR003495">
    <property type="entry name" value="CobW/HypB/UreG_nucleotide-bd"/>
</dbReference>
<dbReference type="InterPro" id="IPR036627">
    <property type="entry name" value="CobW-likC_sf"/>
</dbReference>
<name>A0ABS8DRZ3_9GAMM</name>